<proteinExistence type="predicted"/>
<keyword evidence="1" id="KW-0732">Signal</keyword>
<sequence>MGLRSRLLASLTATAALLMTGLTAQPASAVDAPTVTKLSLGADQFKLTDTSTVSAANNLYNNVLTDHATLTDVVTTDYTKNSAGATDPWLNLRSMRACTGDETKALPPVTTKTAWCWSHAHSDDTTPHWWPQGLSTTGTADGGDGAIQGRRVTAVSWHYEVLSGEKSENCTTQNMLKLTFLDRDTAKYRHVFLAEPTGSGTNFKLVTGHGGGIVWYGNYIYVTDTANGIRVFDIDRMAKVDRYGSDVHTYGVDSGGRSSACGYPYVVPQVHYYKQAGTPSSCQGDVIDPQYLCFSWLSLDKTGDGPYKLVTGEWYKSVDGGRVVRYQLNPAGSASYPGLLNMSGGKTVIQDAYAASRYRGLQGGMTWTDSQGVLNFAFHKGCGTKPGVYSHTWAGDTRATTSCAAGGNWAVGPPQALSHWPRLGTTQVDELWGQTEGICAGSALRAAHEADFPVITEAGNACTGYEGVDNLSLRAVFAVGFDDPAVQSLH</sequence>
<keyword evidence="3" id="KW-1185">Reference proteome</keyword>
<evidence type="ECO:0000313" key="3">
    <source>
        <dbReference type="Proteomes" id="UP001202052"/>
    </source>
</evidence>
<feature type="signal peptide" evidence="1">
    <location>
        <begin position="1"/>
        <end position="29"/>
    </location>
</feature>
<feature type="chain" id="PRO_5045248214" description="Secreted protein" evidence="1">
    <location>
        <begin position="30"/>
        <end position="490"/>
    </location>
</feature>
<evidence type="ECO:0000313" key="2">
    <source>
        <dbReference type="EMBL" id="MCL3993646.1"/>
    </source>
</evidence>
<evidence type="ECO:0000256" key="1">
    <source>
        <dbReference type="SAM" id="SignalP"/>
    </source>
</evidence>
<evidence type="ECO:0008006" key="4">
    <source>
        <dbReference type="Google" id="ProtNLM"/>
    </source>
</evidence>
<dbReference type="Proteomes" id="UP001202052">
    <property type="component" value="Unassembled WGS sequence"/>
</dbReference>
<dbReference type="RefSeq" id="WP_249458297.1">
    <property type="nucleotide sequence ID" value="NZ_JAMCCK010000013.1"/>
</dbReference>
<reference evidence="2 3" key="1">
    <citation type="submission" date="2022-05" db="EMBL/GenBank/DDBJ databases">
        <title>Genome Resource of Streptomyces lavenduligriseus GA1-1, a Strain with Broad-Spectrum Antifungal Activity against Phytopathogenic Fungi.</title>
        <authorList>
            <person name="Qi D."/>
        </authorList>
    </citation>
    <scope>NUCLEOTIDE SEQUENCE [LARGE SCALE GENOMIC DNA]</scope>
    <source>
        <strain evidence="2 3">GA1-1</strain>
    </source>
</reference>
<dbReference type="EMBL" id="JAMCCK010000013">
    <property type="protein sequence ID" value="MCL3993646.1"/>
    <property type="molecule type" value="Genomic_DNA"/>
</dbReference>
<accession>A0ABT0NR22</accession>
<organism evidence="2 3">
    <name type="scientific">Streptomyces lavenduligriseus</name>
    <dbReference type="NCBI Taxonomy" id="67315"/>
    <lineage>
        <taxon>Bacteria</taxon>
        <taxon>Bacillati</taxon>
        <taxon>Actinomycetota</taxon>
        <taxon>Actinomycetes</taxon>
        <taxon>Kitasatosporales</taxon>
        <taxon>Streptomycetaceae</taxon>
        <taxon>Streptomyces</taxon>
    </lineage>
</organism>
<gene>
    <name evidence="2" type="ORF">M4438_08935</name>
</gene>
<name>A0ABT0NR22_9ACTN</name>
<comment type="caution">
    <text evidence="2">The sequence shown here is derived from an EMBL/GenBank/DDBJ whole genome shotgun (WGS) entry which is preliminary data.</text>
</comment>
<protein>
    <recommendedName>
        <fullName evidence="4">Secreted protein</fullName>
    </recommendedName>
</protein>